<organism evidence="4 5">
    <name type="scientific">Euphydryas editha</name>
    <name type="common">Edith's checkerspot</name>
    <dbReference type="NCBI Taxonomy" id="104508"/>
    <lineage>
        <taxon>Eukaryota</taxon>
        <taxon>Metazoa</taxon>
        <taxon>Ecdysozoa</taxon>
        <taxon>Arthropoda</taxon>
        <taxon>Hexapoda</taxon>
        <taxon>Insecta</taxon>
        <taxon>Pterygota</taxon>
        <taxon>Neoptera</taxon>
        <taxon>Endopterygota</taxon>
        <taxon>Lepidoptera</taxon>
        <taxon>Glossata</taxon>
        <taxon>Ditrysia</taxon>
        <taxon>Papilionoidea</taxon>
        <taxon>Nymphalidae</taxon>
        <taxon>Nymphalinae</taxon>
        <taxon>Euphydryas</taxon>
    </lineage>
</organism>
<protein>
    <recommendedName>
        <fullName evidence="3">CCHC-type domain-containing protein</fullName>
    </recommendedName>
</protein>
<feature type="compositionally biased region" description="Low complexity" evidence="2">
    <location>
        <begin position="20"/>
        <end position="37"/>
    </location>
</feature>
<feature type="region of interest" description="Disordered" evidence="2">
    <location>
        <begin position="1"/>
        <end position="99"/>
    </location>
</feature>
<dbReference type="Proteomes" id="UP001153954">
    <property type="component" value="Unassembled WGS sequence"/>
</dbReference>
<dbReference type="InterPro" id="IPR001878">
    <property type="entry name" value="Znf_CCHC"/>
</dbReference>
<comment type="caution">
    <text evidence="4">The sequence shown here is derived from an EMBL/GenBank/DDBJ whole genome shotgun (WGS) entry which is preliminary data.</text>
</comment>
<dbReference type="GO" id="GO:0008270">
    <property type="term" value="F:zinc ion binding"/>
    <property type="evidence" value="ECO:0007669"/>
    <property type="project" value="UniProtKB-KW"/>
</dbReference>
<evidence type="ECO:0000313" key="5">
    <source>
        <dbReference type="Proteomes" id="UP001153954"/>
    </source>
</evidence>
<accession>A0AAU9U3Z1</accession>
<evidence type="ECO:0000259" key="3">
    <source>
        <dbReference type="PROSITE" id="PS50158"/>
    </source>
</evidence>
<dbReference type="Gene3D" id="4.10.60.10">
    <property type="entry name" value="Zinc finger, CCHC-type"/>
    <property type="match status" value="1"/>
</dbReference>
<gene>
    <name evidence="4" type="ORF">EEDITHA_LOCUS8251</name>
</gene>
<keyword evidence="1" id="KW-0863">Zinc-finger</keyword>
<keyword evidence="1" id="KW-0479">Metal-binding</keyword>
<evidence type="ECO:0000256" key="1">
    <source>
        <dbReference type="PROSITE-ProRule" id="PRU00047"/>
    </source>
</evidence>
<feature type="region of interest" description="Disordered" evidence="2">
    <location>
        <begin position="114"/>
        <end position="145"/>
    </location>
</feature>
<reference evidence="4" key="1">
    <citation type="submission" date="2022-03" db="EMBL/GenBank/DDBJ databases">
        <authorList>
            <person name="Tunstrom K."/>
        </authorList>
    </citation>
    <scope>NUCLEOTIDE SEQUENCE</scope>
</reference>
<dbReference type="EMBL" id="CAKOGL010000011">
    <property type="protein sequence ID" value="CAH2092497.1"/>
    <property type="molecule type" value="Genomic_DNA"/>
</dbReference>
<sequence>MTDSEEGGPPPHTDAPAPFRPRNSLLRTPPTPRTYRTSAEEETDDSHSHAIATRVYESVMQALSPPKGTPATTHVGPSKRFLSPEDMTAQKKPRKRQAKQCIRVDLIGASEANVDTGATEPGTPGIGDFRTPYSTDEDDDTQTSGMAHYSSRELLAAANKAARNIGDIIKSPTAKLNKGDSASVNRELTYILEVVSHMALALSESERSVDASKARVAILQSRLEEEKTKSTTSAIKAEQVAAAIAATANSGKKQTYAEKLMAQTGPVVAVYPSEKGAALKTADDTKSALKTSVAPAALNIKIDKVRRLAGAGVLVQTKTREDLEKLKSAIPPTLRASEPKRRQPLVALRNLEGKASDFAAILRALQEQNFQGDERWTLPKMTESCKLAFFKNRFGGERTTVVMACDPNLRKALLEKGKVYIGWEVVTVDDFTTAICCRRCQLYGHGEGSCKAEAPTCGKCGETGHKAEECKANTAKCATCSKFGHIKEAASHKTASVDCPARRHAEKRMVERTAY</sequence>
<dbReference type="SMART" id="SM00343">
    <property type="entry name" value="ZnF_C2HC"/>
    <property type="match status" value="2"/>
</dbReference>
<evidence type="ECO:0000313" key="4">
    <source>
        <dbReference type="EMBL" id="CAH2092497.1"/>
    </source>
</evidence>
<proteinExistence type="predicted"/>
<keyword evidence="1" id="KW-0862">Zinc</keyword>
<name>A0AAU9U3Z1_EUPED</name>
<evidence type="ECO:0000256" key="2">
    <source>
        <dbReference type="SAM" id="MobiDB-lite"/>
    </source>
</evidence>
<dbReference type="InterPro" id="IPR036875">
    <property type="entry name" value="Znf_CCHC_sf"/>
</dbReference>
<keyword evidence="5" id="KW-1185">Reference proteome</keyword>
<dbReference type="SUPFAM" id="SSF57756">
    <property type="entry name" value="Retrovirus zinc finger-like domains"/>
    <property type="match status" value="1"/>
</dbReference>
<dbReference type="GO" id="GO:0003676">
    <property type="term" value="F:nucleic acid binding"/>
    <property type="evidence" value="ECO:0007669"/>
    <property type="project" value="InterPro"/>
</dbReference>
<dbReference type="AlphaFoldDB" id="A0AAU9U3Z1"/>
<feature type="domain" description="CCHC-type" evidence="3">
    <location>
        <begin position="457"/>
        <end position="471"/>
    </location>
</feature>
<dbReference type="PROSITE" id="PS50158">
    <property type="entry name" value="ZF_CCHC"/>
    <property type="match status" value="1"/>
</dbReference>